<evidence type="ECO:0000259" key="1">
    <source>
        <dbReference type="Pfam" id="PF14291"/>
    </source>
</evidence>
<dbReference type="InterPro" id="IPR025398">
    <property type="entry name" value="DUF4371"/>
</dbReference>
<proteinExistence type="predicted"/>
<dbReference type="InParanoid" id="A0A1D6Q627"/>
<organism evidence="2">
    <name type="scientific">Zea mays</name>
    <name type="common">Maize</name>
    <dbReference type="NCBI Taxonomy" id="4577"/>
    <lineage>
        <taxon>Eukaryota</taxon>
        <taxon>Viridiplantae</taxon>
        <taxon>Streptophyta</taxon>
        <taxon>Embryophyta</taxon>
        <taxon>Tracheophyta</taxon>
        <taxon>Spermatophyta</taxon>
        <taxon>Magnoliopsida</taxon>
        <taxon>Liliopsida</taxon>
        <taxon>Poales</taxon>
        <taxon>Poaceae</taxon>
        <taxon>PACMAD clade</taxon>
        <taxon>Panicoideae</taxon>
        <taxon>Andropogonodae</taxon>
        <taxon>Andropogoneae</taxon>
        <taxon>Tripsacinae</taxon>
        <taxon>Zea</taxon>
    </lineage>
</organism>
<dbReference type="PANTHER" id="PTHR45749:SF24">
    <property type="entry name" value="TTF-TYPE DOMAIN-CONTAINING PROTEIN"/>
    <property type="match status" value="1"/>
</dbReference>
<name>A0A1D6Q627_MAIZE</name>
<evidence type="ECO:0000313" key="2">
    <source>
        <dbReference type="EMBL" id="AQK53974.1"/>
    </source>
</evidence>
<accession>A0A1D6Q627</accession>
<gene>
    <name evidence="2" type="ORF">ZEAMMB73_Zm00001d051293</name>
</gene>
<protein>
    <submittedName>
        <fullName evidence="2">General transcription factor 2-related zinc finger protein</fullName>
    </submittedName>
</protein>
<feature type="domain" description="DUF4371" evidence="1">
    <location>
        <begin position="165"/>
        <end position="286"/>
    </location>
</feature>
<sequence length="366" mass="42504">MDRFLTSNPRTSTNTYELTIVVVEEQPNINLEDQGLPSDENVDINMDDNNVSGHEPIFNSSPTENANVDEQSDFIEDICDPRNWNNLDNKSRDILVEKGAIREENIVFPLDDNGRHFSYKHYFIKLRNGEVHDRKWLVYSKHVDRVFCFCCKIFNSEKYHLRRIKNNEVHYHYLSHKIQNELVYLLASDITKSIIKTVKEAKYFSVILDCTPDVSHQEQMSLLVRCVNMSCGKVEEYFLGFIKVDDTSGEGLFNSLIDFIKYFGLNIEDVRGQGYDNGSNMKGKNKGLSKDKDVEAKDMSDAKNLFEVLGTFEFILVKRRATRKKHYDETSNEEENLEAQKAFEVNYFLVMVDIATSSLKSRFEEL</sequence>
<dbReference type="OMA" id="YELTIVV"/>
<dbReference type="Pfam" id="PF14291">
    <property type="entry name" value="DUF4371"/>
    <property type="match status" value="1"/>
</dbReference>
<dbReference type="EMBL" id="CM000780">
    <property type="protein sequence ID" value="AQK53974.1"/>
    <property type="molecule type" value="Genomic_DNA"/>
</dbReference>
<dbReference type="PANTHER" id="PTHR45749">
    <property type="match status" value="1"/>
</dbReference>
<dbReference type="AlphaFoldDB" id="A0A1D6Q627"/>
<dbReference type="STRING" id="4577.A0A1D6Q627"/>
<reference evidence="2" key="1">
    <citation type="submission" date="2015-12" db="EMBL/GenBank/DDBJ databases">
        <title>Update maize B73 reference genome by single molecule sequencing technologies.</title>
        <authorList>
            <consortium name="Maize Genome Sequencing Project"/>
            <person name="Ware D."/>
        </authorList>
    </citation>
    <scope>NUCLEOTIDE SEQUENCE</scope>
    <source>
        <tissue evidence="2">Seedling</tissue>
    </source>
</reference>